<comment type="caution">
    <text evidence="2">The sequence shown here is derived from an EMBL/GenBank/DDBJ whole genome shotgun (WGS) entry which is preliminary data.</text>
</comment>
<feature type="compositionally biased region" description="Basic and acidic residues" evidence="1">
    <location>
        <begin position="68"/>
        <end position="89"/>
    </location>
</feature>
<keyword evidence="3" id="KW-1185">Reference proteome</keyword>
<feature type="compositionally biased region" description="Basic and acidic residues" evidence="1">
    <location>
        <begin position="1"/>
        <end position="37"/>
    </location>
</feature>
<dbReference type="EMBL" id="JAEHFV010000004">
    <property type="protein sequence ID" value="MBK0370330.1"/>
    <property type="molecule type" value="Genomic_DNA"/>
</dbReference>
<sequence>MENTTHNEDNKDKNQAERLDETAFKNEEESTGKDPDKKKKFPIPIDLMDDLNKEKIDPLTESITNLGYEEKPPRKKELEQTEHLDQDDK</sequence>
<feature type="region of interest" description="Disordered" evidence="1">
    <location>
        <begin position="1"/>
        <end position="89"/>
    </location>
</feature>
<evidence type="ECO:0000256" key="1">
    <source>
        <dbReference type="SAM" id="MobiDB-lite"/>
    </source>
</evidence>
<evidence type="ECO:0000313" key="3">
    <source>
        <dbReference type="Proteomes" id="UP000609172"/>
    </source>
</evidence>
<organism evidence="2 3">
    <name type="scientific">Flavobacterium agrisoli</name>
    <dbReference type="NCBI Taxonomy" id="2793066"/>
    <lineage>
        <taxon>Bacteria</taxon>
        <taxon>Pseudomonadati</taxon>
        <taxon>Bacteroidota</taxon>
        <taxon>Flavobacteriia</taxon>
        <taxon>Flavobacteriales</taxon>
        <taxon>Flavobacteriaceae</taxon>
        <taxon>Flavobacterium</taxon>
    </lineage>
</organism>
<reference evidence="2" key="1">
    <citation type="submission" date="2020-12" db="EMBL/GenBank/DDBJ databases">
        <title>Bacterial novel species Flavobacterium sp. SE-1-e isolated from soil.</title>
        <authorList>
            <person name="Jung H.-Y."/>
        </authorList>
    </citation>
    <scope>NUCLEOTIDE SEQUENCE</scope>
    <source>
        <strain evidence="2">SE-1-e</strain>
    </source>
</reference>
<protein>
    <submittedName>
        <fullName evidence="2">Uncharacterized protein</fullName>
    </submittedName>
</protein>
<dbReference type="Proteomes" id="UP000609172">
    <property type="component" value="Unassembled WGS sequence"/>
</dbReference>
<accession>A0A934PN93</accession>
<dbReference type="RefSeq" id="WP_200106460.1">
    <property type="nucleotide sequence ID" value="NZ_JAEHFV010000004.1"/>
</dbReference>
<dbReference type="AlphaFoldDB" id="A0A934PN93"/>
<name>A0A934PN93_9FLAO</name>
<evidence type="ECO:0000313" key="2">
    <source>
        <dbReference type="EMBL" id="MBK0370330.1"/>
    </source>
</evidence>
<proteinExistence type="predicted"/>
<gene>
    <name evidence="2" type="ORF">I5M07_10825</name>
</gene>